<organism evidence="1 2">
    <name type="scientific">Psychroflexus maritimus</name>
    <dbReference type="NCBI Taxonomy" id="2714865"/>
    <lineage>
        <taxon>Bacteria</taxon>
        <taxon>Pseudomonadati</taxon>
        <taxon>Bacteroidota</taxon>
        <taxon>Flavobacteriia</taxon>
        <taxon>Flavobacteriales</taxon>
        <taxon>Flavobacteriaceae</taxon>
        <taxon>Psychroflexus</taxon>
    </lineage>
</organism>
<dbReference type="EMBL" id="JAANAS010000039">
    <property type="protein sequence ID" value="NGZ89559.1"/>
    <property type="molecule type" value="Genomic_DNA"/>
</dbReference>
<accession>A0A967AC51</accession>
<protein>
    <submittedName>
        <fullName evidence="1">DUF2911 domain-containing protein</fullName>
    </submittedName>
</protein>
<dbReference type="RefSeq" id="WP_166399822.1">
    <property type="nucleotide sequence ID" value="NZ_JAANAS010000039.1"/>
</dbReference>
<dbReference type="InterPro" id="IPR021314">
    <property type="entry name" value="DUF2911"/>
</dbReference>
<name>A0A967AC51_9FLAO</name>
<evidence type="ECO:0000313" key="2">
    <source>
        <dbReference type="Proteomes" id="UP000643701"/>
    </source>
</evidence>
<dbReference type="Proteomes" id="UP000643701">
    <property type="component" value="Unassembled WGS sequence"/>
</dbReference>
<keyword evidence="2" id="KW-1185">Reference proteome</keyword>
<evidence type="ECO:0000313" key="1">
    <source>
        <dbReference type="EMBL" id="NGZ89559.1"/>
    </source>
</evidence>
<gene>
    <name evidence="1" type="ORF">G7034_04760</name>
</gene>
<proteinExistence type="predicted"/>
<reference evidence="1" key="1">
    <citation type="submission" date="2020-03" db="EMBL/GenBank/DDBJ databases">
        <title>Psychroflexus Maritimus sp. nov., isolate from marine sediment.</title>
        <authorList>
            <person name="Zhong Y.-L."/>
        </authorList>
    </citation>
    <scope>NUCLEOTIDE SEQUENCE</scope>
    <source>
        <strain evidence="1">C1</strain>
    </source>
</reference>
<dbReference type="Pfam" id="PF11138">
    <property type="entry name" value="DUF2911"/>
    <property type="match status" value="1"/>
</dbReference>
<dbReference type="AlphaFoldDB" id="A0A967AC51"/>
<comment type="caution">
    <text evidence="1">The sequence shown here is derived from an EMBL/GenBank/DDBJ whole genome shotgun (WGS) entry which is preliminary data.</text>
</comment>
<sequence length="196" mass="22863">MNYRFLLLIIFLFVASIGTSQDFSDLDKSPMDAVMARAKDNSSLMRIIYSRPYKRNRKIFGKLVALDTIWRTGANEATEIRFYKDVLFNGEKVEKGTYTLFTIPHEKEWTIIINEVKQSWGLTNYSSDQDVLRTKVKSMLTAVTVEQFSISIRTNNGSFNLLMGWDDRFIQIPILPLEDENDETSEIIKNKKYEEY</sequence>